<evidence type="ECO:0000313" key="2">
    <source>
        <dbReference type="EMBL" id="KAH0562532.1"/>
    </source>
</evidence>
<dbReference type="EMBL" id="JAGHQM010000331">
    <property type="protein sequence ID" value="KAH0562532.1"/>
    <property type="molecule type" value="Genomic_DNA"/>
</dbReference>
<dbReference type="SUPFAM" id="SSF52540">
    <property type="entry name" value="P-loop containing nucleoside triphosphate hydrolases"/>
    <property type="match status" value="1"/>
</dbReference>
<reference evidence="2" key="1">
    <citation type="submission" date="2021-03" db="EMBL/GenBank/DDBJ databases">
        <title>Comparative genomics and phylogenomic investigation of the class Geoglossomycetes provide insights into ecological specialization and systematics.</title>
        <authorList>
            <person name="Melie T."/>
            <person name="Pirro S."/>
            <person name="Miller A.N."/>
            <person name="Quandt A."/>
        </authorList>
    </citation>
    <scope>NUCLEOTIDE SEQUENCE</scope>
    <source>
        <strain evidence="2">CAQ_001_2017</strain>
    </source>
</reference>
<name>A0A9P8LEA7_9PEZI</name>
<dbReference type="Pfam" id="PF13521">
    <property type="entry name" value="AAA_28"/>
    <property type="match status" value="1"/>
</dbReference>
<gene>
    <name evidence="2" type="ORF">GP486_002780</name>
</gene>
<accession>A0A9P8LEA7</accession>
<dbReference type="InterPro" id="IPR038727">
    <property type="entry name" value="NadR/Ttd14_AAA_dom"/>
</dbReference>
<evidence type="ECO:0000259" key="1">
    <source>
        <dbReference type="Pfam" id="PF13521"/>
    </source>
</evidence>
<dbReference type="Proteomes" id="UP000750711">
    <property type="component" value="Unassembled WGS sequence"/>
</dbReference>
<dbReference type="Gene3D" id="3.40.50.300">
    <property type="entry name" value="P-loop containing nucleotide triphosphate hydrolases"/>
    <property type="match status" value="1"/>
</dbReference>
<keyword evidence="3" id="KW-1185">Reference proteome</keyword>
<protein>
    <recommendedName>
        <fullName evidence="1">NadR/Ttd14 AAA domain-containing protein</fullName>
    </recommendedName>
</protein>
<feature type="domain" description="NadR/Ttd14 AAA" evidence="1">
    <location>
        <begin position="10"/>
        <end position="190"/>
    </location>
</feature>
<dbReference type="AlphaFoldDB" id="A0A9P8LEA7"/>
<comment type="caution">
    <text evidence="2">The sequence shown here is derived from an EMBL/GenBank/DDBJ whole genome shotgun (WGS) entry which is preliminary data.</text>
</comment>
<evidence type="ECO:0000313" key="3">
    <source>
        <dbReference type="Proteomes" id="UP000750711"/>
    </source>
</evidence>
<sequence>MAHNTGPKNIFVVGAQCTGKTTLVKALQEHFSQPHDRSSTLSFSQPPVTIHEVARKVLKKYKFTREDITTSPIRALQLQERILEAQFEAENAVSRGDWYISDRSGIDPIVYASVFVGEEAAEKLFASAAWGKLEEKMKAGLVVLCEVGWDWLVDDGVRLIPKDLGDWAKVDAAFRNLLKARGINYTVISQDNPDIYERVAIVTDAHKYQH</sequence>
<dbReference type="InterPro" id="IPR027417">
    <property type="entry name" value="P-loop_NTPase"/>
</dbReference>
<organism evidence="2 3">
    <name type="scientific">Trichoglossum hirsutum</name>
    <dbReference type="NCBI Taxonomy" id="265104"/>
    <lineage>
        <taxon>Eukaryota</taxon>
        <taxon>Fungi</taxon>
        <taxon>Dikarya</taxon>
        <taxon>Ascomycota</taxon>
        <taxon>Pezizomycotina</taxon>
        <taxon>Geoglossomycetes</taxon>
        <taxon>Geoglossales</taxon>
        <taxon>Geoglossaceae</taxon>
        <taxon>Trichoglossum</taxon>
    </lineage>
</organism>
<proteinExistence type="predicted"/>